<evidence type="ECO:0000313" key="4">
    <source>
        <dbReference type="EMBL" id="MBD7914840.1"/>
    </source>
</evidence>
<dbReference type="InterPro" id="IPR029058">
    <property type="entry name" value="AB_hydrolase_fold"/>
</dbReference>
<keyword evidence="5" id="KW-1185">Reference proteome</keyword>
<gene>
    <name evidence="4" type="ORF">H9660_06745</name>
</gene>
<dbReference type="PANTHER" id="PTHR48081:SF13">
    <property type="entry name" value="ALPHA_BETA HYDROLASE"/>
    <property type="match status" value="1"/>
</dbReference>
<dbReference type="SUPFAM" id="SSF53474">
    <property type="entry name" value="alpha/beta-Hydrolases"/>
    <property type="match status" value="1"/>
</dbReference>
<comment type="caution">
    <text evidence="4">The sequence shown here is derived from an EMBL/GenBank/DDBJ whole genome shotgun (WGS) entry which is preliminary data.</text>
</comment>
<keyword evidence="2" id="KW-0472">Membrane</keyword>
<dbReference type="EMBL" id="JACSQZ010000017">
    <property type="protein sequence ID" value="MBD7914840.1"/>
    <property type="molecule type" value="Genomic_DNA"/>
</dbReference>
<dbReference type="GO" id="GO:0016787">
    <property type="term" value="F:hydrolase activity"/>
    <property type="evidence" value="ECO:0007669"/>
    <property type="project" value="UniProtKB-KW"/>
</dbReference>
<evidence type="ECO:0000313" key="5">
    <source>
        <dbReference type="Proteomes" id="UP000640335"/>
    </source>
</evidence>
<sequence length="324" mass="36541">MKKISRIITIFLISLVLTTCSIILYFSDSLLIIYRVYEQLKDNNSSIETLAELTDYNVTDDIDIQGVVYKDTDSKEVFLDIYKSTVSNKPSPVILYVHGGSWIYGDNGIPIGLVPIIKSFNESGFSIISVSYELLKEDTPIENPIKDVKDSIRWIYKNKNKYNFDTDNIGILGISSGAHLALMASYSNDNEFIGDSDLSTYSSKVNYVIDVFGPTDLSTLDTSSIEEEYKNEIEKLIKSKNIINNYSPINYISDSSPNTLIIHSEKDEIVPYKNALTLYNSLKNKKSKLLSLSSGSHFFNGFKENELVALVFEVLKFIQLNKKG</sequence>
<accession>A0ABR8Q346</accession>
<dbReference type="InterPro" id="IPR050300">
    <property type="entry name" value="GDXG_lipolytic_enzyme"/>
</dbReference>
<dbReference type="RefSeq" id="WP_191749604.1">
    <property type="nucleotide sequence ID" value="NZ_JACSQZ010000017.1"/>
</dbReference>
<keyword evidence="2" id="KW-1133">Transmembrane helix</keyword>
<dbReference type="Gene3D" id="3.40.50.1820">
    <property type="entry name" value="alpha/beta hydrolase"/>
    <property type="match status" value="1"/>
</dbReference>
<protein>
    <submittedName>
        <fullName evidence="4">Alpha/beta hydrolase</fullName>
    </submittedName>
</protein>
<feature type="domain" description="BD-FAE-like" evidence="3">
    <location>
        <begin position="79"/>
        <end position="282"/>
    </location>
</feature>
<feature type="transmembrane region" description="Helical" evidence="2">
    <location>
        <begin position="7"/>
        <end position="26"/>
    </location>
</feature>
<dbReference type="Proteomes" id="UP000640335">
    <property type="component" value="Unassembled WGS sequence"/>
</dbReference>
<proteinExistence type="predicted"/>
<keyword evidence="1 4" id="KW-0378">Hydrolase</keyword>
<dbReference type="Pfam" id="PF20434">
    <property type="entry name" value="BD-FAE"/>
    <property type="match status" value="1"/>
</dbReference>
<keyword evidence="2" id="KW-0812">Transmembrane</keyword>
<name>A0ABR8Q346_9CLOT</name>
<evidence type="ECO:0000256" key="2">
    <source>
        <dbReference type="SAM" id="Phobius"/>
    </source>
</evidence>
<reference evidence="4 5" key="1">
    <citation type="submission" date="2020-08" db="EMBL/GenBank/DDBJ databases">
        <title>A Genomic Blueprint of the Chicken Gut Microbiome.</title>
        <authorList>
            <person name="Gilroy R."/>
            <person name="Ravi A."/>
            <person name="Getino M."/>
            <person name="Pursley I."/>
            <person name="Horton D.L."/>
            <person name="Alikhan N.-F."/>
            <person name="Baker D."/>
            <person name="Gharbi K."/>
            <person name="Hall N."/>
            <person name="Watson M."/>
            <person name="Adriaenssens E.M."/>
            <person name="Foster-Nyarko E."/>
            <person name="Jarju S."/>
            <person name="Secka A."/>
            <person name="Antonio M."/>
            <person name="Oren A."/>
            <person name="Chaudhuri R."/>
            <person name="La Ragione R.M."/>
            <person name="Hildebrand F."/>
            <person name="Pallen M.J."/>
        </authorList>
    </citation>
    <scope>NUCLEOTIDE SEQUENCE [LARGE SCALE GENOMIC DNA]</scope>
    <source>
        <strain evidence="4 5">Sa3CUN1</strain>
    </source>
</reference>
<evidence type="ECO:0000256" key="1">
    <source>
        <dbReference type="ARBA" id="ARBA00022801"/>
    </source>
</evidence>
<evidence type="ECO:0000259" key="3">
    <source>
        <dbReference type="Pfam" id="PF20434"/>
    </source>
</evidence>
<dbReference type="PANTHER" id="PTHR48081">
    <property type="entry name" value="AB HYDROLASE SUPERFAMILY PROTEIN C4A8.06C"/>
    <property type="match status" value="1"/>
</dbReference>
<organism evidence="4 5">
    <name type="scientific">Clostridium gallinarum</name>
    <dbReference type="NCBI Taxonomy" id="2762246"/>
    <lineage>
        <taxon>Bacteria</taxon>
        <taxon>Bacillati</taxon>
        <taxon>Bacillota</taxon>
        <taxon>Clostridia</taxon>
        <taxon>Eubacteriales</taxon>
        <taxon>Clostridiaceae</taxon>
        <taxon>Clostridium</taxon>
    </lineage>
</organism>
<dbReference type="InterPro" id="IPR049492">
    <property type="entry name" value="BD-FAE-like_dom"/>
</dbReference>